<feature type="compositionally biased region" description="Basic and acidic residues" evidence="4">
    <location>
        <begin position="509"/>
        <end position="519"/>
    </location>
</feature>
<dbReference type="Ensembl" id="ENSMMDT00005020970.1">
    <property type="protein sequence ID" value="ENSMMDP00005020493.1"/>
    <property type="gene ID" value="ENSMMDG00005010083.1"/>
</dbReference>
<dbReference type="Proteomes" id="UP000472263">
    <property type="component" value="Unassembled WGS sequence"/>
</dbReference>
<dbReference type="CDD" id="cd00882">
    <property type="entry name" value="Ras_like_GTPase"/>
    <property type="match status" value="1"/>
</dbReference>
<evidence type="ECO:0000256" key="2">
    <source>
        <dbReference type="ARBA" id="ARBA00022741"/>
    </source>
</evidence>
<evidence type="ECO:0000313" key="7">
    <source>
        <dbReference type="Proteomes" id="UP000472263"/>
    </source>
</evidence>
<proteinExistence type="inferred from homology"/>
<name>A0A667Y1T6_9TELE</name>
<reference evidence="6" key="2">
    <citation type="submission" date="2025-09" db="UniProtKB">
        <authorList>
            <consortium name="Ensembl"/>
        </authorList>
    </citation>
    <scope>IDENTIFICATION</scope>
</reference>
<dbReference type="InterPro" id="IPR006703">
    <property type="entry name" value="G_AIG1"/>
</dbReference>
<dbReference type="PANTHER" id="PTHR32046:SF14">
    <property type="match status" value="1"/>
</dbReference>
<dbReference type="GO" id="GO:0005525">
    <property type="term" value="F:GTP binding"/>
    <property type="evidence" value="ECO:0007669"/>
    <property type="project" value="InterPro"/>
</dbReference>
<evidence type="ECO:0000313" key="6">
    <source>
        <dbReference type="Ensembl" id="ENSMMDP00005020493.1"/>
    </source>
</evidence>
<keyword evidence="7" id="KW-1185">Reference proteome</keyword>
<dbReference type="Gene3D" id="3.40.50.300">
    <property type="entry name" value="P-loop containing nucleotide triphosphate hydrolases"/>
    <property type="match status" value="1"/>
</dbReference>
<dbReference type="FunFam" id="3.40.50.300:FF:002049">
    <property type="entry name" value="Si:ch73-170d6.2"/>
    <property type="match status" value="1"/>
</dbReference>
<dbReference type="InParanoid" id="A0A667Y1T6"/>
<dbReference type="InterPro" id="IPR027417">
    <property type="entry name" value="P-loop_NTPase"/>
</dbReference>
<feature type="region of interest" description="Disordered" evidence="4">
    <location>
        <begin position="486"/>
        <end position="519"/>
    </location>
</feature>
<evidence type="ECO:0000256" key="1">
    <source>
        <dbReference type="ARBA" id="ARBA00008535"/>
    </source>
</evidence>
<feature type="coiled-coil region" evidence="3">
    <location>
        <begin position="379"/>
        <end position="427"/>
    </location>
</feature>
<dbReference type="SUPFAM" id="SSF52540">
    <property type="entry name" value="P-loop containing nucleoside triphosphate hydrolases"/>
    <property type="match status" value="1"/>
</dbReference>
<comment type="similarity">
    <text evidence="1">Belongs to the TRAFAC class TrmE-Era-EngA-EngB-Septin-like GTPase superfamily. AIG1/Toc34/Toc159-like paraseptin GTPase family. IAN subfamily.</text>
</comment>
<keyword evidence="3" id="KW-0175">Coiled coil</keyword>
<dbReference type="Pfam" id="PF04548">
    <property type="entry name" value="AIG1"/>
    <property type="match status" value="1"/>
</dbReference>
<sequence length="519" mass="58891">IRSRKHHPLLFYKLPLKKETMDIDGCRCYSFGKVTFSRSRTIMVLGATGSGKSTLINGMINYIVGVEWNDNFRFKLIDEGQLRSQAESQTSEVTVYKVNHQEGFNIPYSLTIVDTPGFGDTRGIERDRAITEQIRSLFTSAKGVSEIDAVCFVTQASLPRLTPTQKYVFDSVLSIFGKDVAENIRMLVTFADGQRPPVLEAVNASGVPCPKTDAGLPVHFKFNNSALMGAKSMKNFFTALEKIPTKSLQMTKEVLKERKQLQTVIEGLQPQVKAGLAKLEEIKMIKQKLQEHEAAISTNENFEIEVDIIRPEQIQITKKGEYITNCQQCSITCHYPCAIADDQKKHGCAAMKDGRCTVCPGKCVWTVHFNQKYRWEYVKVKEKRTLKDLKEKYEQATQAKLTVQEIIEKQEGEIANLQDVVMSLMEESAHCIARLKEIALRPNPLTTPEYIDLLIEGEKSEAKEGYLARIQSLEAMRERATIISKVSKQGKRTKTEQEMYGGKQKRQKKQADFQDFFKQ</sequence>
<dbReference type="PANTHER" id="PTHR32046">
    <property type="entry name" value="G DOMAIN-CONTAINING PROTEIN"/>
    <property type="match status" value="1"/>
</dbReference>
<dbReference type="GeneTree" id="ENSGT00940000166734"/>
<reference evidence="6" key="1">
    <citation type="submission" date="2025-08" db="UniProtKB">
        <authorList>
            <consortium name="Ensembl"/>
        </authorList>
    </citation>
    <scope>IDENTIFICATION</scope>
</reference>
<evidence type="ECO:0000259" key="5">
    <source>
        <dbReference type="Pfam" id="PF04548"/>
    </source>
</evidence>
<protein>
    <recommendedName>
        <fullName evidence="5">AIG1-type G domain-containing protein</fullName>
    </recommendedName>
</protein>
<evidence type="ECO:0000256" key="3">
    <source>
        <dbReference type="SAM" id="Coils"/>
    </source>
</evidence>
<organism evidence="6 7">
    <name type="scientific">Myripristis murdjan</name>
    <name type="common">pinecone soldierfish</name>
    <dbReference type="NCBI Taxonomy" id="586833"/>
    <lineage>
        <taxon>Eukaryota</taxon>
        <taxon>Metazoa</taxon>
        <taxon>Chordata</taxon>
        <taxon>Craniata</taxon>
        <taxon>Vertebrata</taxon>
        <taxon>Euteleostomi</taxon>
        <taxon>Actinopterygii</taxon>
        <taxon>Neopterygii</taxon>
        <taxon>Teleostei</taxon>
        <taxon>Neoteleostei</taxon>
        <taxon>Acanthomorphata</taxon>
        <taxon>Holocentriformes</taxon>
        <taxon>Holocentridae</taxon>
        <taxon>Myripristis</taxon>
    </lineage>
</organism>
<accession>A0A667Y1T6</accession>
<keyword evidence="2" id="KW-0547">Nucleotide-binding</keyword>
<evidence type="ECO:0000256" key="4">
    <source>
        <dbReference type="SAM" id="MobiDB-lite"/>
    </source>
</evidence>
<dbReference type="AlphaFoldDB" id="A0A667Y1T6"/>
<feature type="domain" description="AIG1-type G" evidence="5">
    <location>
        <begin position="40"/>
        <end position="192"/>
    </location>
</feature>